<gene>
    <name evidence="1" type="ORF">PsorP6_018133</name>
</gene>
<dbReference type="Proteomes" id="UP001163321">
    <property type="component" value="Chromosome 2"/>
</dbReference>
<dbReference type="EMBL" id="CM047581">
    <property type="protein sequence ID" value="KAI9916850.1"/>
    <property type="molecule type" value="Genomic_DNA"/>
</dbReference>
<accession>A0ACC0WFH6</accession>
<proteinExistence type="predicted"/>
<keyword evidence="2" id="KW-1185">Reference proteome</keyword>
<organism evidence="1 2">
    <name type="scientific">Peronosclerospora sorghi</name>
    <dbReference type="NCBI Taxonomy" id="230839"/>
    <lineage>
        <taxon>Eukaryota</taxon>
        <taxon>Sar</taxon>
        <taxon>Stramenopiles</taxon>
        <taxon>Oomycota</taxon>
        <taxon>Peronosporomycetes</taxon>
        <taxon>Peronosporales</taxon>
        <taxon>Peronosporaceae</taxon>
        <taxon>Peronosclerospora</taxon>
    </lineage>
</organism>
<evidence type="ECO:0000313" key="1">
    <source>
        <dbReference type="EMBL" id="KAI9916850.1"/>
    </source>
</evidence>
<sequence>MFVTLKYVRTLSAGSCASWRLHGRRLCTNQHFKKQASASVRPRTKEMVVRELQEGSKLMFGGVAIVSALLASGGFVIETVKSLNPLKPPGVMLQLRKPDGELMDVHVQRRGSGDVTVVLDGGVGETSFDWDKVATEVATFAVVLSVDRPGLGFSQPGALPRTSMQIVREYKQLLEQLNVTGNVVLVGHGFGGYNMRALAKELEMGAGNSLKCRGLVLVDALQENVRSELESVSDAVRKLLTDMDRNGEMVLRLSRIGFLRLINVVQHSKLVAKYSAAALPYVEYFSPSPAHREGVLRENQAIPETEQHFRDSMSCVTPFEFPCVVLSHGKADLFDSMKMQAGVTQHVVEELEHKWQDAQTKLANTISTRSVHRVITEAGHDIHHERPEEVAKAVRAIVDEIHGGVGGN</sequence>
<protein>
    <submittedName>
        <fullName evidence="1">Uncharacterized protein</fullName>
    </submittedName>
</protein>
<reference evidence="1 2" key="1">
    <citation type="journal article" date="2022" name="bioRxiv">
        <title>The genome of the oomycete Peronosclerospora sorghi, a cosmopolitan pathogen of maize and sorghum, is inflated with dispersed pseudogenes.</title>
        <authorList>
            <person name="Fletcher K."/>
            <person name="Martin F."/>
            <person name="Isakeit T."/>
            <person name="Cavanaugh K."/>
            <person name="Magill C."/>
            <person name="Michelmore R."/>
        </authorList>
    </citation>
    <scope>NUCLEOTIDE SEQUENCE [LARGE SCALE GENOMIC DNA]</scope>
    <source>
        <strain evidence="1">P6</strain>
    </source>
</reference>
<evidence type="ECO:0000313" key="2">
    <source>
        <dbReference type="Proteomes" id="UP001163321"/>
    </source>
</evidence>
<name>A0ACC0WFH6_9STRA</name>
<comment type="caution">
    <text evidence="1">The sequence shown here is derived from an EMBL/GenBank/DDBJ whole genome shotgun (WGS) entry which is preliminary data.</text>
</comment>